<organism evidence="3 4">
    <name type="scientific">Tumebacillus amylolyticus</name>
    <dbReference type="NCBI Taxonomy" id="2801339"/>
    <lineage>
        <taxon>Bacteria</taxon>
        <taxon>Bacillati</taxon>
        <taxon>Bacillota</taxon>
        <taxon>Bacilli</taxon>
        <taxon>Bacillales</taxon>
        <taxon>Alicyclobacillaceae</taxon>
        <taxon>Tumebacillus</taxon>
    </lineage>
</organism>
<evidence type="ECO:0000313" key="4">
    <source>
        <dbReference type="Proteomes" id="UP000602284"/>
    </source>
</evidence>
<evidence type="ECO:0000259" key="2">
    <source>
        <dbReference type="Pfam" id="PF00501"/>
    </source>
</evidence>
<feature type="domain" description="AMP-dependent synthetase/ligase" evidence="2">
    <location>
        <begin position="35"/>
        <end position="140"/>
    </location>
</feature>
<protein>
    <submittedName>
        <fullName evidence="3">AMP-binding protein</fullName>
    </submittedName>
</protein>
<dbReference type="InterPro" id="IPR042099">
    <property type="entry name" value="ANL_N_sf"/>
</dbReference>
<dbReference type="Proteomes" id="UP000602284">
    <property type="component" value="Unassembled WGS sequence"/>
</dbReference>
<proteinExistence type="inferred from homology"/>
<dbReference type="EMBL" id="JAEQNB010000005">
    <property type="protein sequence ID" value="MBL0388390.1"/>
    <property type="molecule type" value="Genomic_DNA"/>
</dbReference>
<dbReference type="SUPFAM" id="SSF56801">
    <property type="entry name" value="Acetyl-CoA synthetase-like"/>
    <property type="match status" value="1"/>
</dbReference>
<dbReference type="InterPro" id="IPR000873">
    <property type="entry name" value="AMP-dep_synth/lig_dom"/>
</dbReference>
<dbReference type="RefSeq" id="WP_201637238.1">
    <property type="nucleotide sequence ID" value="NZ_JAEQNB010000005.1"/>
</dbReference>
<evidence type="ECO:0000256" key="1">
    <source>
        <dbReference type="ARBA" id="ARBA00006432"/>
    </source>
</evidence>
<dbReference type="Gene3D" id="3.40.50.12780">
    <property type="entry name" value="N-terminal domain of ligase-like"/>
    <property type="match status" value="1"/>
</dbReference>
<name>A0ABS1JDP0_9BACL</name>
<comment type="similarity">
    <text evidence="1">Belongs to the ATP-dependent AMP-binding enzyme family.</text>
</comment>
<evidence type="ECO:0000313" key="3">
    <source>
        <dbReference type="EMBL" id="MBL0388390.1"/>
    </source>
</evidence>
<gene>
    <name evidence="3" type="ORF">JJB07_17430</name>
</gene>
<reference evidence="3 4" key="1">
    <citation type="submission" date="2021-01" db="EMBL/GenBank/DDBJ databases">
        <title>Tumebacillus sp. strain ITR2 16S ribosomal RNA gene Genome sequencing and assembly.</title>
        <authorList>
            <person name="Kang M."/>
        </authorList>
    </citation>
    <scope>NUCLEOTIDE SEQUENCE [LARGE SCALE GENOMIC DNA]</scope>
    <source>
        <strain evidence="3 4">ITR2</strain>
    </source>
</reference>
<keyword evidence="4" id="KW-1185">Reference proteome</keyword>
<dbReference type="PANTHER" id="PTHR22754:SF32">
    <property type="entry name" value="DISCO-INTERACTING PROTEIN 2"/>
    <property type="match status" value="1"/>
</dbReference>
<dbReference type="PANTHER" id="PTHR22754">
    <property type="entry name" value="DISCO-INTERACTING PROTEIN 2 DIP2 -RELATED"/>
    <property type="match status" value="1"/>
</dbReference>
<accession>A0ABS1JDP0</accession>
<sequence>MDRVSTLVDLLRLRSKERPSERVMIGQNDREEVLGSATYAQLDDRARAVGALLQGFKAKGERVLLLYAQGPAYLTALLGCFYSGTIAVPVAAPRDVRNLESLQRAVENSTPTVILTTSLLLNSIRDVLRDQPDSALKQVRWVATDAVPIELGGKWRDAGVHGEMVAYLSHPEGLVDDPTAVTVHHSDLMQSDYIVRGALESTEEPAVLLAGHLGFKLETE</sequence>
<dbReference type="Pfam" id="PF00501">
    <property type="entry name" value="AMP-binding"/>
    <property type="match status" value="1"/>
</dbReference>
<comment type="caution">
    <text evidence="3">The sequence shown here is derived from an EMBL/GenBank/DDBJ whole genome shotgun (WGS) entry which is preliminary data.</text>
</comment>